<organism evidence="4 5">
    <name type="scientific">Catellatospora chokoriensis</name>
    <dbReference type="NCBI Taxonomy" id="310353"/>
    <lineage>
        <taxon>Bacteria</taxon>
        <taxon>Bacillati</taxon>
        <taxon>Actinomycetota</taxon>
        <taxon>Actinomycetes</taxon>
        <taxon>Micromonosporales</taxon>
        <taxon>Micromonosporaceae</taxon>
        <taxon>Catellatospora</taxon>
    </lineage>
</organism>
<evidence type="ECO:0000256" key="1">
    <source>
        <dbReference type="ARBA" id="ARBA00022723"/>
    </source>
</evidence>
<dbReference type="Gene3D" id="3.40.140.10">
    <property type="entry name" value="Cytidine Deaminase, domain 2"/>
    <property type="match status" value="1"/>
</dbReference>
<accession>A0A8J3JSC0</accession>
<dbReference type="InterPro" id="IPR016193">
    <property type="entry name" value="Cytidine_deaminase-like"/>
</dbReference>
<keyword evidence="2" id="KW-0862">Zinc</keyword>
<dbReference type="Pfam" id="PF00383">
    <property type="entry name" value="dCMP_cyt_deam_1"/>
    <property type="match status" value="1"/>
</dbReference>
<dbReference type="GO" id="GO:0008835">
    <property type="term" value="F:diaminohydroxyphosphoribosylaminopyrimidine deaminase activity"/>
    <property type="evidence" value="ECO:0007669"/>
    <property type="project" value="TreeGrafter"/>
</dbReference>
<evidence type="ECO:0000313" key="4">
    <source>
        <dbReference type="EMBL" id="GIF90182.1"/>
    </source>
</evidence>
<comment type="caution">
    <text evidence="4">The sequence shown here is derived from an EMBL/GenBank/DDBJ whole genome shotgun (WGS) entry which is preliminary data.</text>
</comment>
<reference evidence="4 5" key="1">
    <citation type="submission" date="2021-01" db="EMBL/GenBank/DDBJ databases">
        <title>Whole genome shotgun sequence of Catellatospora chokoriensis NBRC 107358.</title>
        <authorList>
            <person name="Komaki H."/>
            <person name="Tamura T."/>
        </authorList>
    </citation>
    <scope>NUCLEOTIDE SEQUENCE [LARGE SCALE GENOMIC DNA]</scope>
    <source>
        <strain evidence="4 5">NBRC 107358</strain>
    </source>
</reference>
<keyword evidence="1" id="KW-0479">Metal-binding</keyword>
<protein>
    <recommendedName>
        <fullName evidence="3">CMP/dCMP-type deaminase domain-containing protein</fullName>
    </recommendedName>
</protein>
<dbReference type="CDD" id="cd01284">
    <property type="entry name" value="Riboflavin_deaminase-reductase"/>
    <property type="match status" value="1"/>
</dbReference>
<keyword evidence="5" id="KW-1185">Reference proteome</keyword>
<dbReference type="InterPro" id="IPR002125">
    <property type="entry name" value="CMP_dCMP_dom"/>
</dbReference>
<dbReference type="EMBL" id="BONG01000021">
    <property type="protein sequence ID" value="GIF90182.1"/>
    <property type="molecule type" value="Genomic_DNA"/>
</dbReference>
<name>A0A8J3JSC0_9ACTN</name>
<feature type="domain" description="CMP/dCMP-type deaminase" evidence="3">
    <location>
        <begin position="56"/>
        <end position="180"/>
    </location>
</feature>
<dbReference type="SUPFAM" id="SSF53927">
    <property type="entry name" value="Cytidine deaminase-like"/>
    <property type="match status" value="1"/>
</dbReference>
<gene>
    <name evidence="4" type="ORF">Cch02nite_36260</name>
</gene>
<dbReference type="PANTHER" id="PTHR11079:SF162">
    <property type="entry name" value="RIBOFLAVIN BIOSYNTHESIS PROTEIN PYRD, CHLOROPLASTIC"/>
    <property type="match status" value="1"/>
</dbReference>
<proteinExistence type="predicted"/>
<dbReference type="PROSITE" id="PS00903">
    <property type="entry name" value="CYT_DCMP_DEAMINASES_1"/>
    <property type="match status" value="1"/>
</dbReference>
<dbReference type="Proteomes" id="UP000619293">
    <property type="component" value="Unassembled WGS sequence"/>
</dbReference>
<dbReference type="PROSITE" id="PS51747">
    <property type="entry name" value="CYT_DCMP_DEAMINASES_2"/>
    <property type="match status" value="1"/>
</dbReference>
<dbReference type="GO" id="GO:0008270">
    <property type="term" value="F:zinc ion binding"/>
    <property type="evidence" value="ECO:0007669"/>
    <property type="project" value="InterPro"/>
</dbReference>
<dbReference type="AlphaFoldDB" id="A0A8J3JSC0"/>
<evidence type="ECO:0000313" key="5">
    <source>
        <dbReference type="Proteomes" id="UP000619293"/>
    </source>
</evidence>
<dbReference type="RefSeq" id="WP_191839654.1">
    <property type="nucleotide sequence ID" value="NZ_BAAALB010000009.1"/>
</dbReference>
<sequence length="436" mass="45433">MASEDFTAERSATGSAETAQRVMAASDFVVAPGYGVGGVVGTGLSATESLATELSAADVHWMRRAILTAMEADGRASPNPTVGAVIVKDGVLLSAGATEPFGGRHAERCAIEKVTDRAVLRGATLYTTLEPCAHWGKQPPCADLVADCGFARCVVGIRDPNPAVAGVGFARVRAAGTEVVCGVLRNETLAWHLPYLVPRLLARPMISTFALDTPGTNGSRLLFGHSDRWESASAGRDYRARLKHRCDLLVTEPSASSVDTAAFARGAWHGLVWWDMAGRLADMTVTEARELAAQARDLGAPLALVAVPGPDNAAQLDAVVGGGITHVIPQSGLDPAGWLASSIRDGELAAVTGGMPNWVLVDDHPRLAAALAAMDTVDVVHVLETRGGSGEVGNLCARPAETIGDAVRIARIEAADATIGEYYTQGLSSALRGTSW</sequence>
<dbReference type="PANTHER" id="PTHR11079">
    <property type="entry name" value="CYTOSINE DEAMINASE FAMILY MEMBER"/>
    <property type="match status" value="1"/>
</dbReference>
<dbReference type="InterPro" id="IPR016192">
    <property type="entry name" value="APOBEC/CMP_deaminase_Zn-bd"/>
</dbReference>
<evidence type="ECO:0000259" key="3">
    <source>
        <dbReference type="PROSITE" id="PS51747"/>
    </source>
</evidence>
<evidence type="ECO:0000256" key="2">
    <source>
        <dbReference type="ARBA" id="ARBA00022833"/>
    </source>
</evidence>